<feature type="domain" description="HTH cro/C1-type" evidence="1">
    <location>
        <begin position="12"/>
        <end position="65"/>
    </location>
</feature>
<sequence>MYQKQIDIIRTNIRQLMARDSVPSENALAKKAGVDQKTINNLLAVDTLPNPTLKVLDSIAEAFEVATWMLWVDGFDFTVVGKTPLMRMTAQGYQLFNAFENISDEKRKSILDFVLFHIAESDPVQAEKIRNARKDR</sequence>
<evidence type="ECO:0000313" key="2">
    <source>
        <dbReference type="EMBL" id="WGZ92188.1"/>
    </source>
</evidence>
<dbReference type="CDD" id="cd00093">
    <property type="entry name" value="HTH_XRE"/>
    <property type="match status" value="1"/>
</dbReference>
<dbReference type="KEGG" id="tdu:QJT80_06815"/>
<organism evidence="2">
    <name type="scientific">Candidatus Thiocaldithrix dubininis</name>
    <dbReference type="NCBI Taxonomy" id="3080823"/>
    <lineage>
        <taxon>Bacteria</taxon>
        <taxon>Pseudomonadati</taxon>
        <taxon>Pseudomonadota</taxon>
        <taxon>Gammaproteobacteria</taxon>
        <taxon>Thiotrichales</taxon>
        <taxon>Thiotrichaceae</taxon>
        <taxon>Candidatus Thiocaldithrix</taxon>
    </lineage>
</organism>
<dbReference type="SUPFAM" id="SSF47413">
    <property type="entry name" value="lambda repressor-like DNA-binding domains"/>
    <property type="match status" value="1"/>
</dbReference>
<dbReference type="GO" id="GO:0003677">
    <property type="term" value="F:DNA binding"/>
    <property type="evidence" value="ECO:0007669"/>
    <property type="project" value="InterPro"/>
</dbReference>
<dbReference type="Pfam" id="PF13443">
    <property type="entry name" value="HTH_26"/>
    <property type="match status" value="1"/>
</dbReference>
<name>A0AA95H9Z8_9GAMM</name>
<gene>
    <name evidence="2" type="ORF">QJT80_06815</name>
</gene>
<proteinExistence type="predicted"/>
<accession>A0AA95H9Z8</accession>
<evidence type="ECO:0000259" key="1">
    <source>
        <dbReference type="Pfam" id="PF13443"/>
    </source>
</evidence>
<dbReference type="InterPro" id="IPR010982">
    <property type="entry name" value="Lambda_DNA-bd_dom_sf"/>
</dbReference>
<dbReference type="EMBL" id="CP124755">
    <property type="protein sequence ID" value="WGZ92188.1"/>
    <property type="molecule type" value="Genomic_DNA"/>
</dbReference>
<dbReference type="Gene3D" id="1.10.260.40">
    <property type="entry name" value="lambda repressor-like DNA-binding domains"/>
    <property type="match status" value="1"/>
</dbReference>
<protein>
    <submittedName>
        <fullName evidence="2">Helix-turn-helix transcriptional regulator</fullName>
    </submittedName>
</protein>
<reference evidence="2" key="2">
    <citation type="submission" date="2023-04" db="EMBL/GenBank/DDBJ databases">
        <authorList>
            <person name="Beletskiy A.V."/>
            <person name="Mardanov A.V."/>
            <person name="Ravin N.V."/>
        </authorList>
    </citation>
    <scope>NUCLEOTIDE SEQUENCE</scope>
    <source>
        <strain evidence="2">GKL-01</strain>
    </source>
</reference>
<reference evidence="2" key="1">
    <citation type="journal article" date="2023" name="Int. J. Mol. Sci.">
        <title>Metagenomics Revealed a New Genus 'Candidatus Thiocaldithrix dubininis' gen. nov., sp. nov. and a New Species 'Candidatus Thiothrix putei' sp. nov. in the Family Thiotrichaceae, Some Members of Which Have Traits of Both Na+- and H+-Motive Energetics.</title>
        <authorList>
            <person name="Ravin N.V."/>
            <person name="Muntyan M.S."/>
            <person name="Smolyakov D.D."/>
            <person name="Rudenko T.S."/>
            <person name="Beletsky A.V."/>
            <person name="Mardanov A.V."/>
            <person name="Grabovich M.Y."/>
        </authorList>
    </citation>
    <scope>NUCLEOTIDE SEQUENCE</scope>
    <source>
        <strain evidence="2">GKL-01</strain>
    </source>
</reference>
<dbReference type="Proteomes" id="UP001300672">
    <property type="component" value="Chromosome"/>
</dbReference>
<dbReference type="InterPro" id="IPR001387">
    <property type="entry name" value="Cro/C1-type_HTH"/>
</dbReference>
<dbReference type="AlphaFoldDB" id="A0AA95H9Z8"/>